<proteinExistence type="predicted"/>
<feature type="non-terminal residue" evidence="1">
    <location>
        <position position="49"/>
    </location>
</feature>
<dbReference type="AlphaFoldDB" id="W1YNZ5"/>
<dbReference type="Pfam" id="PF05167">
    <property type="entry name" value="DUF711"/>
    <property type="match status" value="1"/>
</dbReference>
<evidence type="ECO:0000313" key="1">
    <source>
        <dbReference type="EMBL" id="ETJ43465.1"/>
    </source>
</evidence>
<accession>W1YNZ5</accession>
<comment type="caution">
    <text evidence="1">The sequence shown here is derived from an EMBL/GenBank/DDBJ whole genome shotgun (WGS) entry which is preliminary data.</text>
</comment>
<dbReference type="EMBL" id="AZMM01002536">
    <property type="protein sequence ID" value="ETJ43465.1"/>
    <property type="molecule type" value="Genomic_DNA"/>
</dbReference>
<gene>
    <name evidence="1" type="ORF">Q604_UNBC02536G0001</name>
</gene>
<dbReference type="InterPro" id="IPR007841">
    <property type="entry name" value="UPF0210"/>
</dbReference>
<dbReference type="SUPFAM" id="SSF51998">
    <property type="entry name" value="PFL-like glycyl radical enzymes"/>
    <property type="match status" value="1"/>
</dbReference>
<organism evidence="1">
    <name type="scientific">human gut metagenome</name>
    <dbReference type="NCBI Taxonomy" id="408170"/>
    <lineage>
        <taxon>unclassified sequences</taxon>
        <taxon>metagenomes</taxon>
        <taxon>organismal metagenomes</taxon>
    </lineage>
</organism>
<evidence type="ECO:0008006" key="2">
    <source>
        <dbReference type="Google" id="ProtNLM"/>
    </source>
</evidence>
<sequence length="49" mass="5570">MLSIDNILETNQMIHDNKLDVRTITMGISLLECASSSGKELCDRIYDRI</sequence>
<name>W1YNZ5_9ZZZZ</name>
<reference evidence="1" key="1">
    <citation type="submission" date="2013-12" db="EMBL/GenBank/DDBJ databases">
        <title>A Varibaculum cambriense genome reconstructed from a premature infant gut community with otherwise low bacterial novelty that shifts toward anaerobic metabolism during the third week of life.</title>
        <authorList>
            <person name="Brown C.T."/>
            <person name="Sharon I."/>
            <person name="Thomas B.C."/>
            <person name="Castelle C.J."/>
            <person name="Morowitz M.J."/>
            <person name="Banfield J.F."/>
        </authorList>
    </citation>
    <scope>NUCLEOTIDE SEQUENCE</scope>
</reference>
<dbReference type="Gene3D" id="3.20.70.20">
    <property type="match status" value="1"/>
</dbReference>
<protein>
    <recommendedName>
        <fullName evidence="2">Protein containing DUF711</fullName>
    </recommendedName>
</protein>